<dbReference type="Proteomes" id="UP000001555">
    <property type="component" value="Unassembled WGS sequence"/>
</dbReference>
<feature type="signal peptide" evidence="1">
    <location>
        <begin position="1"/>
        <end position="23"/>
    </location>
</feature>
<keyword evidence="4" id="KW-1185">Reference proteome</keyword>
<dbReference type="EMBL" id="DS634033">
    <property type="protein sequence ID" value="EEC01402.1"/>
    <property type="molecule type" value="Genomic_DNA"/>
</dbReference>
<protein>
    <submittedName>
        <fullName evidence="2 3">Secreted salivary gland peptide, putative</fullName>
    </submittedName>
</protein>
<evidence type="ECO:0000313" key="3">
    <source>
        <dbReference type="EnsemblMetazoa" id="ISCW024022-PA"/>
    </source>
</evidence>
<keyword evidence="1" id="KW-0732">Signal</keyword>
<reference evidence="3" key="2">
    <citation type="submission" date="2020-05" db="UniProtKB">
        <authorList>
            <consortium name="EnsemblMetazoa"/>
        </authorList>
    </citation>
    <scope>IDENTIFICATION</scope>
    <source>
        <strain evidence="3">wikel</strain>
    </source>
</reference>
<name>B7P480_IXOSC</name>
<dbReference type="EnsemblMetazoa" id="ISCW024022-RA">
    <property type="protein sequence ID" value="ISCW024022-PA"/>
    <property type="gene ID" value="ISCW024022"/>
</dbReference>
<dbReference type="VEuPathDB" id="VectorBase:ISCW024022"/>
<dbReference type="VEuPathDB" id="VectorBase:ISCI024022"/>
<feature type="chain" id="PRO_5010825787" evidence="1">
    <location>
        <begin position="24"/>
        <end position="71"/>
    </location>
</feature>
<gene>
    <name evidence="2" type="ORF">IscW_ISCW024022</name>
</gene>
<sequence>MKGCELFFAGVAILQLLAPQVESRCPSKDGISRDCSFTTCSASDCAAQSLECDPKRCGRSWRVKGMEFSLG</sequence>
<accession>B7P480</accession>
<dbReference type="AlphaFoldDB" id="B7P480"/>
<dbReference type="HOGENOM" id="CLU_2819900_0_0_1"/>
<proteinExistence type="predicted"/>
<dbReference type="InParanoid" id="B7P480"/>
<evidence type="ECO:0000313" key="4">
    <source>
        <dbReference type="Proteomes" id="UP000001555"/>
    </source>
</evidence>
<dbReference type="EMBL" id="ABJB010491262">
    <property type="status" value="NOT_ANNOTATED_CDS"/>
    <property type="molecule type" value="Genomic_DNA"/>
</dbReference>
<reference evidence="2 4" key="1">
    <citation type="submission" date="2008-03" db="EMBL/GenBank/DDBJ databases">
        <title>Annotation of Ixodes scapularis.</title>
        <authorList>
            <consortium name="Ixodes scapularis Genome Project Consortium"/>
            <person name="Caler E."/>
            <person name="Hannick L.I."/>
            <person name="Bidwell S."/>
            <person name="Joardar V."/>
            <person name="Thiagarajan M."/>
            <person name="Amedeo P."/>
            <person name="Galinsky K.J."/>
            <person name="Schobel S."/>
            <person name="Inman J."/>
            <person name="Hostetler J."/>
            <person name="Miller J."/>
            <person name="Hammond M."/>
            <person name="Megy K."/>
            <person name="Lawson D."/>
            <person name="Kodira C."/>
            <person name="Sutton G."/>
            <person name="Meyer J."/>
            <person name="Hill C.A."/>
            <person name="Birren B."/>
            <person name="Nene V."/>
            <person name="Collins F."/>
            <person name="Alarcon-Chaidez F."/>
            <person name="Wikel S."/>
            <person name="Strausberg R."/>
        </authorList>
    </citation>
    <scope>NUCLEOTIDE SEQUENCE [LARGE SCALE GENOMIC DNA]</scope>
    <source>
        <strain evidence="4">Wikel</strain>
        <strain evidence="2">Wikel colony</strain>
    </source>
</reference>
<organism>
    <name type="scientific">Ixodes scapularis</name>
    <name type="common">Black-legged tick</name>
    <name type="synonym">Deer tick</name>
    <dbReference type="NCBI Taxonomy" id="6945"/>
    <lineage>
        <taxon>Eukaryota</taxon>
        <taxon>Metazoa</taxon>
        <taxon>Ecdysozoa</taxon>
        <taxon>Arthropoda</taxon>
        <taxon>Chelicerata</taxon>
        <taxon>Arachnida</taxon>
        <taxon>Acari</taxon>
        <taxon>Parasitiformes</taxon>
        <taxon>Ixodida</taxon>
        <taxon>Ixodoidea</taxon>
        <taxon>Ixodidae</taxon>
        <taxon>Ixodinae</taxon>
        <taxon>Ixodes</taxon>
    </lineage>
</organism>
<evidence type="ECO:0000256" key="1">
    <source>
        <dbReference type="SAM" id="SignalP"/>
    </source>
</evidence>
<evidence type="ECO:0000313" key="2">
    <source>
        <dbReference type="EMBL" id="EEC01402.1"/>
    </source>
</evidence>
<dbReference type="PaxDb" id="6945-B7P480"/>